<keyword evidence="3" id="KW-1185">Reference proteome</keyword>
<gene>
    <name evidence="2" type="ORF">DFO77_13214</name>
</gene>
<dbReference type="Proteomes" id="UP000252733">
    <property type="component" value="Unassembled WGS sequence"/>
</dbReference>
<dbReference type="Pfam" id="PF08447">
    <property type="entry name" value="PAS_3"/>
    <property type="match status" value="1"/>
</dbReference>
<comment type="caution">
    <text evidence="2">The sequence shown here is derived from an EMBL/GenBank/DDBJ whole genome shotgun (WGS) entry which is preliminary data.</text>
</comment>
<dbReference type="EMBL" id="QPIZ01000032">
    <property type="protein sequence ID" value="RCW29035.1"/>
    <property type="molecule type" value="Genomic_DNA"/>
</dbReference>
<dbReference type="AlphaFoldDB" id="A0A2T0XAE3"/>
<dbReference type="SMART" id="SM00091">
    <property type="entry name" value="PAS"/>
    <property type="match status" value="1"/>
</dbReference>
<dbReference type="OrthoDB" id="9808408at2"/>
<evidence type="ECO:0000313" key="2">
    <source>
        <dbReference type="EMBL" id="RCW29035.1"/>
    </source>
</evidence>
<proteinExistence type="predicted"/>
<dbReference type="CDD" id="cd00130">
    <property type="entry name" value="PAS"/>
    <property type="match status" value="1"/>
</dbReference>
<accession>A0A2T0XAE3</accession>
<dbReference type="RefSeq" id="WP_106154291.1">
    <property type="nucleotide sequence ID" value="NZ_PVTS01000018.1"/>
</dbReference>
<dbReference type="SUPFAM" id="SSF55785">
    <property type="entry name" value="PYP-like sensor domain (PAS domain)"/>
    <property type="match status" value="1"/>
</dbReference>
<dbReference type="NCBIfam" id="TIGR00229">
    <property type="entry name" value="sensory_box"/>
    <property type="match status" value="1"/>
</dbReference>
<evidence type="ECO:0000313" key="3">
    <source>
        <dbReference type="Proteomes" id="UP000252733"/>
    </source>
</evidence>
<dbReference type="InterPro" id="IPR000014">
    <property type="entry name" value="PAS"/>
</dbReference>
<name>A0A2T0XAE3_9BACT</name>
<evidence type="ECO:0000259" key="1">
    <source>
        <dbReference type="PROSITE" id="PS50112"/>
    </source>
</evidence>
<feature type="domain" description="PAS" evidence="1">
    <location>
        <begin position="19"/>
        <end position="90"/>
    </location>
</feature>
<dbReference type="STRING" id="1168289.GCA_000259075_03675"/>
<sequence length="137" mass="15906">MGRINIHRTKEIKAEITENPQNAQEIIDSEGILGICVTDDKGYYTHVNPRYNEIYGYEPGELKGKHFTSVVPTEMHEKLQTAHDMFIKNEYEIVRYWDVVNKRGETIKIQAAAAFFNNIFNNQGKGHKVTFVYHDED</sequence>
<dbReference type="Gene3D" id="3.30.450.20">
    <property type="entry name" value="PAS domain"/>
    <property type="match status" value="1"/>
</dbReference>
<dbReference type="InterPro" id="IPR013655">
    <property type="entry name" value="PAS_fold_3"/>
</dbReference>
<dbReference type="PROSITE" id="PS50112">
    <property type="entry name" value="PAS"/>
    <property type="match status" value="1"/>
</dbReference>
<organism evidence="2 3">
    <name type="scientific">Marinilabilia salmonicolor</name>
    <dbReference type="NCBI Taxonomy" id="989"/>
    <lineage>
        <taxon>Bacteria</taxon>
        <taxon>Pseudomonadati</taxon>
        <taxon>Bacteroidota</taxon>
        <taxon>Bacteroidia</taxon>
        <taxon>Marinilabiliales</taxon>
        <taxon>Marinilabiliaceae</taxon>
        <taxon>Marinilabilia</taxon>
    </lineage>
</organism>
<protein>
    <submittedName>
        <fullName evidence="2">PAS domain S-box-containing protein</fullName>
    </submittedName>
</protein>
<dbReference type="InterPro" id="IPR035965">
    <property type="entry name" value="PAS-like_dom_sf"/>
</dbReference>
<reference evidence="2 3" key="1">
    <citation type="submission" date="2018-07" db="EMBL/GenBank/DDBJ databases">
        <title>Freshwater and sediment microbial communities from various areas in North America, analyzing microbe dynamics in response to fracking.</title>
        <authorList>
            <person name="Lamendella R."/>
        </authorList>
    </citation>
    <scope>NUCLEOTIDE SEQUENCE [LARGE SCALE GENOMIC DNA]</scope>
    <source>
        <strain evidence="2 3">160A</strain>
    </source>
</reference>